<reference evidence="2 3" key="1">
    <citation type="journal article" date="2018" name="Mol. Plant">
        <title>The genome of Artemisia annua provides insight into the evolution of Asteraceae family and artemisinin biosynthesis.</title>
        <authorList>
            <person name="Shen Q."/>
            <person name="Zhang L."/>
            <person name="Liao Z."/>
            <person name="Wang S."/>
            <person name="Yan T."/>
            <person name="Shi P."/>
            <person name="Liu M."/>
            <person name="Fu X."/>
            <person name="Pan Q."/>
            <person name="Wang Y."/>
            <person name="Lv Z."/>
            <person name="Lu X."/>
            <person name="Zhang F."/>
            <person name="Jiang W."/>
            <person name="Ma Y."/>
            <person name="Chen M."/>
            <person name="Hao X."/>
            <person name="Li L."/>
            <person name="Tang Y."/>
            <person name="Lv G."/>
            <person name="Zhou Y."/>
            <person name="Sun X."/>
            <person name="Brodelius P.E."/>
            <person name="Rose J.K.C."/>
            <person name="Tang K."/>
        </authorList>
    </citation>
    <scope>NUCLEOTIDE SEQUENCE [LARGE SCALE GENOMIC DNA]</scope>
    <source>
        <strain evidence="3">cv. Huhao1</strain>
        <tissue evidence="2">Leaf</tissue>
    </source>
</reference>
<dbReference type="Pfam" id="PF03140">
    <property type="entry name" value="DUF247"/>
    <property type="match status" value="1"/>
</dbReference>
<dbReference type="InterPro" id="IPR004158">
    <property type="entry name" value="DUF247_pln"/>
</dbReference>
<evidence type="ECO:0000313" key="2">
    <source>
        <dbReference type="EMBL" id="PWA37095.1"/>
    </source>
</evidence>
<dbReference type="AlphaFoldDB" id="A0A2U1KK03"/>
<protein>
    <submittedName>
        <fullName evidence="2">Uncharacterized protein</fullName>
    </submittedName>
</protein>
<evidence type="ECO:0000256" key="1">
    <source>
        <dbReference type="SAM" id="Phobius"/>
    </source>
</evidence>
<feature type="transmembrane region" description="Helical" evidence="1">
    <location>
        <begin position="421"/>
        <end position="444"/>
    </location>
</feature>
<keyword evidence="1" id="KW-1133">Transmembrane helix</keyword>
<dbReference type="Proteomes" id="UP000245207">
    <property type="component" value="Unassembled WGS sequence"/>
</dbReference>
<keyword evidence="1" id="KW-0472">Membrane</keyword>
<organism evidence="2 3">
    <name type="scientific">Artemisia annua</name>
    <name type="common">Sweet wormwood</name>
    <dbReference type="NCBI Taxonomy" id="35608"/>
    <lineage>
        <taxon>Eukaryota</taxon>
        <taxon>Viridiplantae</taxon>
        <taxon>Streptophyta</taxon>
        <taxon>Embryophyta</taxon>
        <taxon>Tracheophyta</taxon>
        <taxon>Spermatophyta</taxon>
        <taxon>Magnoliopsida</taxon>
        <taxon>eudicotyledons</taxon>
        <taxon>Gunneridae</taxon>
        <taxon>Pentapetalae</taxon>
        <taxon>asterids</taxon>
        <taxon>campanulids</taxon>
        <taxon>Asterales</taxon>
        <taxon>Asteraceae</taxon>
        <taxon>Asteroideae</taxon>
        <taxon>Anthemideae</taxon>
        <taxon>Artemisiinae</taxon>
        <taxon>Artemisia</taxon>
    </lineage>
</organism>
<dbReference type="STRING" id="35608.A0A2U1KK03"/>
<name>A0A2U1KK03_ARTAN</name>
<gene>
    <name evidence="2" type="ORF">CTI12_AA593740</name>
</gene>
<dbReference type="PANTHER" id="PTHR31170:SF25">
    <property type="entry name" value="BNAA09G04570D PROTEIN"/>
    <property type="match status" value="1"/>
</dbReference>
<comment type="caution">
    <text evidence="2">The sequence shown here is derived from an EMBL/GenBank/DDBJ whole genome shotgun (WGS) entry which is preliminary data.</text>
</comment>
<proteinExistence type="predicted"/>
<sequence length="451" mass="52279">MENVDVELGGKVDVQNTVQSLLHCVQNVDVELRGEVYVTINKCRPSIYMAPSIFRDLRPNSFDPRVVSIGPLHREDKNVKAFEGQKACYIHNLLKRVKNSPREKTLEACVQKVAVSIKQIKGCYAGIKAYDDTEFAKMMVMDACFILEFFYMLCWYTESDEAKLKMLLAPSIFYDLVLLENQIPFFVLKDIFLCTIKQFEPDLSLIEFIIPVLKFLNLFEVSIKIRNIRNNIYSTTHILDLLHQCYHPRFYTLSYFPSSTLHSAVELDRAGVNFKPNRDAKWPLAMELELSRFWCFTWSLGKPTIRMPVLRVHHFTELVLRNIIAYEQSYLGDNYVTSYARAMDMLIDTQEDVAKLVESKVLVNDMGSNEEAANMLNSICKEVAWLHIGHDEHWKKLDTYCNGYWPKNIARLRRTYFSNPWSIIALIAGMVLFALTVIQTFFTIKPPGNRN</sequence>
<dbReference type="EMBL" id="PKPP01017245">
    <property type="protein sequence ID" value="PWA37095.1"/>
    <property type="molecule type" value="Genomic_DNA"/>
</dbReference>
<dbReference type="OrthoDB" id="771233at2759"/>
<dbReference type="PANTHER" id="PTHR31170">
    <property type="entry name" value="BNAC04G53230D PROTEIN"/>
    <property type="match status" value="1"/>
</dbReference>
<keyword evidence="3" id="KW-1185">Reference proteome</keyword>
<evidence type="ECO:0000313" key="3">
    <source>
        <dbReference type="Proteomes" id="UP000245207"/>
    </source>
</evidence>
<keyword evidence="1" id="KW-0812">Transmembrane</keyword>
<accession>A0A2U1KK03</accession>